<organism evidence="1 2">
    <name type="scientific">Paraburkholderia sejongensis</name>
    <dbReference type="NCBI Taxonomy" id="2886946"/>
    <lineage>
        <taxon>Bacteria</taxon>
        <taxon>Pseudomonadati</taxon>
        <taxon>Pseudomonadota</taxon>
        <taxon>Betaproteobacteria</taxon>
        <taxon>Burkholderiales</taxon>
        <taxon>Burkholderiaceae</taxon>
        <taxon>Paraburkholderia</taxon>
    </lineage>
</organism>
<comment type="caution">
    <text evidence="1">The sequence shown here is derived from an EMBL/GenBank/DDBJ whole genome shotgun (WGS) entry which is preliminary data.</text>
</comment>
<proteinExistence type="predicted"/>
<reference evidence="1 2" key="1">
    <citation type="submission" date="2021-11" db="EMBL/GenBank/DDBJ databases">
        <authorList>
            <person name="Oh E.-T."/>
            <person name="Kim S.-B."/>
        </authorList>
    </citation>
    <scope>NUCLEOTIDE SEQUENCE [LARGE SCALE GENOMIC DNA]</scope>
    <source>
        <strain evidence="1 2">MMS20-SJTR3</strain>
    </source>
</reference>
<evidence type="ECO:0000313" key="1">
    <source>
        <dbReference type="EMBL" id="MCC8394566.1"/>
    </source>
</evidence>
<dbReference type="EMBL" id="JAJITD010000009">
    <property type="protein sequence ID" value="MCC8394566.1"/>
    <property type="molecule type" value="Genomic_DNA"/>
</dbReference>
<protein>
    <submittedName>
        <fullName evidence="1">Uncharacterized protein</fullName>
    </submittedName>
</protein>
<evidence type="ECO:0000313" key="2">
    <source>
        <dbReference type="Proteomes" id="UP001431019"/>
    </source>
</evidence>
<dbReference type="RefSeq" id="WP_230510811.1">
    <property type="nucleotide sequence ID" value="NZ_JAJITD010000009.1"/>
</dbReference>
<accession>A0ABS8JXD2</accession>
<keyword evidence="2" id="KW-1185">Reference proteome</keyword>
<sequence length="87" mass="9397">MSINAKTVKGSRAPSYPPIPRVAHPAVIRRLPMRFNALATVFRAGAALAMQNASNQFQAAFNYAWSCGFNSTSIPLSIDSREETASP</sequence>
<dbReference type="Proteomes" id="UP001431019">
    <property type="component" value="Unassembled WGS sequence"/>
</dbReference>
<gene>
    <name evidence="1" type="ORF">LJ656_18405</name>
</gene>
<name>A0ABS8JXD2_9BURK</name>